<evidence type="ECO:0000313" key="2">
    <source>
        <dbReference type="Proteomes" id="UP000196355"/>
    </source>
</evidence>
<evidence type="ECO:0000313" key="1">
    <source>
        <dbReference type="EMBL" id="OVE62019.1"/>
    </source>
</evidence>
<sequence length="57" mass="6683">VNVYFEPLLKMLEYIVQEGFSNKSHLELIHASASPAELIGNMNDYRYPVLEKKWKDL</sequence>
<dbReference type="AlphaFoldDB" id="A0A202CE03"/>
<proteinExistence type="predicted"/>
<organism evidence="1 2">
    <name type="scientific">Chryseobacterium mucoviscidosis</name>
    <dbReference type="NCBI Taxonomy" id="1945581"/>
    <lineage>
        <taxon>Bacteria</taxon>
        <taxon>Pseudomonadati</taxon>
        <taxon>Bacteroidota</taxon>
        <taxon>Flavobacteriia</taxon>
        <taxon>Flavobacteriales</taxon>
        <taxon>Weeksellaceae</taxon>
        <taxon>Chryseobacterium group</taxon>
        <taxon>Chryseobacterium</taxon>
    </lineage>
</organism>
<dbReference type="EMBL" id="MVAG01000055">
    <property type="protein sequence ID" value="OVE62019.1"/>
    <property type="molecule type" value="Genomic_DNA"/>
</dbReference>
<feature type="non-terminal residue" evidence="1">
    <location>
        <position position="1"/>
    </location>
</feature>
<gene>
    <name evidence="1" type="ORF">B0E34_01180</name>
</gene>
<dbReference type="Proteomes" id="UP000196355">
    <property type="component" value="Unassembled WGS sequence"/>
</dbReference>
<dbReference type="Gene3D" id="3.40.50.450">
    <property type="match status" value="1"/>
</dbReference>
<comment type="caution">
    <text evidence="1">The sequence shown here is derived from an EMBL/GenBank/DDBJ whole genome shotgun (WGS) entry which is preliminary data.</text>
</comment>
<protein>
    <submittedName>
        <fullName evidence="1">Rossman fold protein, TIGR00730 family</fullName>
    </submittedName>
</protein>
<reference evidence="2" key="1">
    <citation type="submission" date="2017-02" db="EMBL/GenBank/DDBJ databases">
        <authorList>
            <person name="Tetz G."/>
            <person name="Tetz V."/>
        </authorList>
    </citation>
    <scope>NUCLEOTIDE SEQUENCE [LARGE SCALE GENOMIC DNA]</scope>
    <source>
        <strain evidence="2">VT16-26</strain>
    </source>
</reference>
<keyword evidence="2" id="KW-1185">Reference proteome</keyword>
<name>A0A202CE03_9FLAO</name>
<accession>A0A202CE03</accession>